<dbReference type="OrthoDB" id="8719709at2"/>
<dbReference type="EMBL" id="NOXU01000025">
    <property type="protein sequence ID" value="OYQ35543.1"/>
    <property type="molecule type" value="Genomic_DNA"/>
</dbReference>
<accession>A0A255Z210</accession>
<protein>
    <recommendedName>
        <fullName evidence="3">YbjN domain-containing protein</fullName>
    </recommendedName>
</protein>
<dbReference type="Pfam" id="PF10722">
    <property type="entry name" value="YbjN"/>
    <property type="match status" value="1"/>
</dbReference>
<reference evidence="1 2" key="1">
    <citation type="submission" date="2017-07" db="EMBL/GenBank/DDBJ databases">
        <title>Niveispirillum cyanobacteriorum sp. nov., isolated from cyanobacterial aggregates in a eutrophic lake.</title>
        <authorList>
            <person name="Cai H."/>
        </authorList>
    </citation>
    <scope>NUCLEOTIDE SEQUENCE [LARGE SCALE GENOMIC DNA]</scope>
    <source>
        <strain evidence="2">TH1-14</strain>
    </source>
</reference>
<evidence type="ECO:0000313" key="1">
    <source>
        <dbReference type="EMBL" id="OYQ35543.1"/>
    </source>
</evidence>
<gene>
    <name evidence="1" type="ORF">CHU95_07390</name>
</gene>
<dbReference type="Proteomes" id="UP000216998">
    <property type="component" value="Unassembled WGS sequence"/>
</dbReference>
<sequence length="212" mass="23362">MAALARQRTALASGPAVLYPDRGLYRAARPPWPLSDGLCWRPHQFLIRLAPHRPPVAWSGRQGSEGRMLDTLLRGVTLTDLEAALERLGLPATQDLTPGGAPILRSAIGGLTFNIRPGAQLDPEAARFGDYNFNLMFQVQARFDAAILNQWNRHKRFARFSLRDDFLVLEMDCLAVGISGDQILASLELWGRLVVEALNFLRSAHGAEAGHS</sequence>
<evidence type="ECO:0008006" key="3">
    <source>
        <dbReference type="Google" id="ProtNLM"/>
    </source>
</evidence>
<keyword evidence="2" id="KW-1185">Reference proteome</keyword>
<proteinExistence type="predicted"/>
<dbReference type="AlphaFoldDB" id="A0A255Z210"/>
<name>A0A255Z210_9PROT</name>
<evidence type="ECO:0000313" key="2">
    <source>
        <dbReference type="Proteomes" id="UP000216998"/>
    </source>
</evidence>
<dbReference type="InterPro" id="IPR019660">
    <property type="entry name" value="Put_sensory_transdc_reg_YbjN"/>
</dbReference>
<organism evidence="1 2">
    <name type="scientific">Niveispirillum lacus</name>
    <dbReference type="NCBI Taxonomy" id="1981099"/>
    <lineage>
        <taxon>Bacteria</taxon>
        <taxon>Pseudomonadati</taxon>
        <taxon>Pseudomonadota</taxon>
        <taxon>Alphaproteobacteria</taxon>
        <taxon>Rhodospirillales</taxon>
        <taxon>Azospirillaceae</taxon>
        <taxon>Niveispirillum</taxon>
    </lineage>
</organism>
<comment type="caution">
    <text evidence="1">The sequence shown here is derived from an EMBL/GenBank/DDBJ whole genome shotgun (WGS) entry which is preliminary data.</text>
</comment>